<accession>A0A563EHL8</accession>
<sequence>MSRRRHLRLVTSDEVVDSTVVAVLAAEDLAEELGLDPHARVTCSLHRCWLHQCVSAPDHVIAVTGHRWCRSCARSLEVVVGDVSIELYCPSCGSAADTVANRQLVRACRTSIAAMNGVAALPLCAP</sequence>
<gene>
    <name evidence="1" type="ORF">FKR81_38370</name>
</gene>
<reference evidence="1 2" key="1">
    <citation type="submission" date="2019-07" db="EMBL/GenBank/DDBJ databases">
        <title>Lentzea xizangensis sp. nov., isolated from Qinghai-Tibetan Plateau Soils.</title>
        <authorList>
            <person name="Huang J."/>
        </authorList>
    </citation>
    <scope>NUCLEOTIDE SEQUENCE [LARGE SCALE GENOMIC DNA]</scope>
    <source>
        <strain evidence="1 2">FXJ1.1311</strain>
    </source>
</reference>
<dbReference type="Proteomes" id="UP000316639">
    <property type="component" value="Unassembled WGS sequence"/>
</dbReference>
<dbReference type="EMBL" id="VOBR01000038">
    <property type="protein sequence ID" value="TWP45837.1"/>
    <property type="molecule type" value="Genomic_DNA"/>
</dbReference>
<keyword evidence="2" id="KW-1185">Reference proteome</keyword>
<name>A0A563EHL8_9PSEU</name>
<dbReference type="RefSeq" id="WP_146359460.1">
    <property type="nucleotide sequence ID" value="NZ_VOBR01000038.1"/>
</dbReference>
<dbReference type="OrthoDB" id="4467390at2"/>
<proteinExistence type="predicted"/>
<evidence type="ECO:0000313" key="1">
    <source>
        <dbReference type="EMBL" id="TWP45837.1"/>
    </source>
</evidence>
<evidence type="ECO:0000313" key="2">
    <source>
        <dbReference type="Proteomes" id="UP000316639"/>
    </source>
</evidence>
<protein>
    <submittedName>
        <fullName evidence="1">Uncharacterized protein</fullName>
    </submittedName>
</protein>
<comment type="caution">
    <text evidence="1">The sequence shown here is derived from an EMBL/GenBank/DDBJ whole genome shotgun (WGS) entry which is preliminary data.</text>
</comment>
<organism evidence="1 2">
    <name type="scientific">Lentzea tibetensis</name>
    <dbReference type="NCBI Taxonomy" id="2591470"/>
    <lineage>
        <taxon>Bacteria</taxon>
        <taxon>Bacillati</taxon>
        <taxon>Actinomycetota</taxon>
        <taxon>Actinomycetes</taxon>
        <taxon>Pseudonocardiales</taxon>
        <taxon>Pseudonocardiaceae</taxon>
        <taxon>Lentzea</taxon>
    </lineage>
</organism>
<dbReference type="AlphaFoldDB" id="A0A563EHL8"/>